<feature type="domain" description="Response regulatory" evidence="14">
    <location>
        <begin position="825"/>
        <end position="943"/>
    </location>
</feature>
<dbReference type="InterPro" id="IPR000700">
    <property type="entry name" value="PAS-assoc_C"/>
</dbReference>
<dbReference type="Pfam" id="PF00072">
    <property type="entry name" value="Response_reg"/>
    <property type="match status" value="1"/>
</dbReference>
<evidence type="ECO:0000259" key="13">
    <source>
        <dbReference type="PROSITE" id="PS50109"/>
    </source>
</evidence>
<dbReference type="Gene3D" id="3.30.450.20">
    <property type="entry name" value="PAS domain"/>
    <property type="match status" value="3"/>
</dbReference>
<dbReference type="InterPro" id="IPR005467">
    <property type="entry name" value="His_kinase_dom"/>
</dbReference>
<dbReference type="EC" id="2.7.13.3" evidence="2"/>
<evidence type="ECO:0000259" key="16">
    <source>
        <dbReference type="PROSITE" id="PS50113"/>
    </source>
</evidence>
<dbReference type="PROSITE" id="PS50110">
    <property type="entry name" value="RESPONSE_REGULATORY"/>
    <property type="match status" value="1"/>
</dbReference>
<evidence type="ECO:0000259" key="14">
    <source>
        <dbReference type="PROSITE" id="PS50110"/>
    </source>
</evidence>
<evidence type="ECO:0000256" key="10">
    <source>
        <dbReference type="ARBA" id="ARBA00070152"/>
    </source>
</evidence>
<dbReference type="InterPro" id="IPR035965">
    <property type="entry name" value="PAS-like_dom_sf"/>
</dbReference>
<proteinExistence type="predicted"/>
<dbReference type="SUPFAM" id="SSF55874">
    <property type="entry name" value="ATPase domain of HSP90 chaperone/DNA topoisomerase II/histidine kinase"/>
    <property type="match status" value="1"/>
</dbReference>
<dbReference type="SUPFAM" id="SSF47384">
    <property type="entry name" value="Homodimeric domain of signal transducing histidine kinase"/>
    <property type="match status" value="1"/>
</dbReference>
<keyword evidence="5" id="KW-0732">Signal</keyword>
<evidence type="ECO:0000259" key="15">
    <source>
        <dbReference type="PROSITE" id="PS50112"/>
    </source>
</evidence>
<dbReference type="Pfam" id="PF08448">
    <property type="entry name" value="PAS_4"/>
    <property type="match status" value="1"/>
</dbReference>
<dbReference type="EMBL" id="FPBO01000004">
    <property type="protein sequence ID" value="SFU52415.1"/>
    <property type="molecule type" value="Genomic_DNA"/>
</dbReference>
<dbReference type="SMART" id="SM00387">
    <property type="entry name" value="HATPase_c"/>
    <property type="match status" value="1"/>
</dbReference>
<evidence type="ECO:0000256" key="1">
    <source>
        <dbReference type="ARBA" id="ARBA00000085"/>
    </source>
</evidence>
<dbReference type="SMART" id="SM00091">
    <property type="entry name" value="PAS"/>
    <property type="match status" value="3"/>
</dbReference>
<dbReference type="FunFam" id="3.30.450.20:FF:000099">
    <property type="entry name" value="Sensory box sensor histidine kinase"/>
    <property type="match status" value="1"/>
</dbReference>
<feature type="domain" description="PAS" evidence="15">
    <location>
        <begin position="1"/>
        <end position="32"/>
    </location>
</feature>
<dbReference type="PROSITE" id="PS50113">
    <property type="entry name" value="PAC"/>
    <property type="match status" value="2"/>
</dbReference>
<evidence type="ECO:0000313" key="17">
    <source>
        <dbReference type="EMBL" id="SFU52415.1"/>
    </source>
</evidence>
<dbReference type="GO" id="GO:0000155">
    <property type="term" value="F:phosphorelay sensor kinase activity"/>
    <property type="evidence" value="ECO:0007669"/>
    <property type="project" value="InterPro"/>
</dbReference>
<dbReference type="InterPro" id="IPR000014">
    <property type="entry name" value="PAS"/>
</dbReference>
<feature type="domain" description="PAS" evidence="15">
    <location>
        <begin position="243"/>
        <end position="313"/>
    </location>
</feature>
<dbReference type="InterPro" id="IPR003018">
    <property type="entry name" value="GAF"/>
</dbReference>
<evidence type="ECO:0000256" key="9">
    <source>
        <dbReference type="ARBA" id="ARBA00058004"/>
    </source>
</evidence>
<dbReference type="FunFam" id="3.30.565.10:FF:000010">
    <property type="entry name" value="Sensor histidine kinase RcsC"/>
    <property type="match status" value="1"/>
</dbReference>
<evidence type="ECO:0000256" key="6">
    <source>
        <dbReference type="ARBA" id="ARBA00022777"/>
    </source>
</evidence>
<keyword evidence="8" id="KW-0843">Virulence</keyword>
<comment type="catalytic activity">
    <reaction evidence="1">
        <text>ATP + protein L-histidine = ADP + protein N-phospho-L-histidine.</text>
        <dbReference type="EC" id="2.7.13.3"/>
    </reaction>
</comment>
<keyword evidence="6" id="KW-0418">Kinase</keyword>
<evidence type="ECO:0000313" key="18">
    <source>
        <dbReference type="Proteomes" id="UP000199391"/>
    </source>
</evidence>
<dbReference type="InterPro" id="IPR029016">
    <property type="entry name" value="GAF-like_dom_sf"/>
</dbReference>
<dbReference type="Pfam" id="PF08447">
    <property type="entry name" value="PAS_3"/>
    <property type="match status" value="2"/>
</dbReference>
<dbReference type="STRING" id="1035707.SAMN05216552_1004142"/>
<dbReference type="PANTHER" id="PTHR43547:SF2">
    <property type="entry name" value="HYBRID SIGNAL TRANSDUCTION HISTIDINE KINASE C"/>
    <property type="match status" value="1"/>
</dbReference>
<dbReference type="PRINTS" id="PR00344">
    <property type="entry name" value="BCTRLSENSOR"/>
</dbReference>
<dbReference type="InterPro" id="IPR001610">
    <property type="entry name" value="PAC"/>
</dbReference>
<dbReference type="InterPro" id="IPR003594">
    <property type="entry name" value="HATPase_dom"/>
</dbReference>
<dbReference type="SUPFAM" id="SSF52172">
    <property type="entry name" value="CheY-like"/>
    <property type="match status" value="1"/>
</dbReference>
<feature type="domain" description="Histidine kinase" evidence="13">
    <location>
        <begin position="576"/>
        <end position="793"/>
    </location>
</feature>
<dbReference type="SMART" id="SM00065">
    <property type="entry name" value="GAF"/>
    <property type="match status" value="1"/>
</dbReference>
<dbReference type="Pfam" id="PF02518">
    <property type="entry name" value="HATPase_c"/>
    <property type="match status" value="1"/>
</dbReference>
<dbReference type="Gene3D" id="1.10.287.130">
    <property type="match status" value="1"/>
</dbReference>
<dbReference type="PROSITE" id="PS50109">
    <property type="entry name" value="HIS_KIN"/>
    <property type="match status" value="1"/>
</dbReference>
<dbReference type="FunFam" id="1.10.287.130:FF:000001">
    <property type="entry name" value="Two-component sensor histidine kinase"/>
    <property type="match status" value="1"/>
</dbReference>
<dbReference type="Gene3D" id="3.40.50.2300">
    <property type="match status" value="1"/>
</dbReference>
<dbReference type="InterPro" id="IPR001789">
    <property type="entry name" value="Sig_transdc_resp-reg_receiver"/>
</dbReference>
<organism evidence="17 18">
    <name type="scientific">Pseudoduganella namucuonensis</name>
    <dbReference type="NCBI Taxonomy" id="1035707"/>
    <lineage>
        <taxon>Bacteria</taxon>
        <taxon>Pseudomonadati</taxon>
        <taxon>Pseudomonadota</taxon>
        <taxon>Betaproteobacteria</taxon>
        <taxon>Burkholderiales</taxon>
        <taxon>Oxalobacteraceae</taxon>
        <taxon>Telluria group</taxon>
        <taxon>Pseudoduganella</taxon>
    </lineage>
</organism>
<dbReference type="AlphaFoldDB" id="A0A1I7GVI0"/>
<dbReference type="CDD" id="cd16922">
    <property type="entry name" value="HATPase_EvgS-ArcB-TorS-like"/>
    <property type="match status" value="1"/>
</dbReference>
<evidence type="ECO:0000256" key="8">
    <source>
        <dbReference type="ARBA" id="ARBA00023026"/>
    </source>
</evidence>
<evidence type="ECO:0000256" key="4">
    <source>
        <dbReference type="ARBA" id="ARBA00022679"/>
    </source>
</evidence>
<dbReference type="Proteomes" id="UP000199391">
    <property type="component" value="Unassembled WGS sequence"/>
</dbReference>
<keyword evidence="18" id="KW-1185">Reference proteome</keyword>
<dbReference type="NCBIfam" id="TIGR00229">
    <property type="entry name" value="sensory_box"/>
    <property type="match status" value="2"/>
</dbReference>
<feature type="modified residue" description="4-aspartylphosphate" evidence="11">
    <location>
        <position position="874"/>
    </location>
</feature>
<reference evidence="18" key="1">
    <citation type="submission" date="2016-10" db="EMBL/GenBank/DDBJ databases">
        <authorList>
            <person name="Varghese N."/>
            <person name="Submissions S."/>
        </authorList>
    </citation>
    <scope>NUCLEOTIDE SEQUENCE [LARGE SCALE GENOMIC DNA]</scope>
    <source>
        <strain evidence="18">CGMCC 1.11014</strain>
    </source>
</reference>
<keyword evidence="3 11" id="KW-0597">Phosphoprotein</keyword>
<gene>
    <name evidence="17" type="ORF">SAMN05216552_1004142</name>
</gene>
<keyword evidence="7" id="KW-0902">Two-component regulatory system</keyword>
<name>A0A1I7GVI0_9BURK</name>
<evidence type="ECO:0000256" key="3">
    <source>
        <dbReference type="ARBA" id="ARBA00022553"/>
    </source>
</evidence>
<dbReference type="InterPro" id="IPR004358">
    <property type="entry name" value="Sig_transdc_His_kin-like_C"/>
</dbReference>
<dbReference type="Gene3D" id="2.10.70.100">
    <property type="match status" value="1"/>
</dbReference>
<evidence type="ECO:0000256" key="7">
    <source>
        <dbReference type="ARBA" id="ARBA00023012"/>
    </source>
</evidence>
<dbReference type="PANTHER" id="PTHR43547">
    <property type="entry name" value="TWO-COMPONENT HISTIDINE KINASE"/>
    <property type="match status" value="1"/>
</dbReference>
<dbReference type="Pfam" id="PF13185">
    <property type="entry name" value="GAF_2"/>
    <property type="match status" value="1"/>
</dbReference>
<dbReference type="RefSeq" id="WP_229489387.1">
    <property type="nucleotide sequence ID" value="NZ_FPBO01000004.1"/>
</dbReference>
<accession>A0A1I7GVI0</accession>
<dbReference type="Gene3D" id="3.30.450.40">
    <property type="match status" value="1"/>
</dbReference>
<dbReference type="InterPro" id="IPR013656">
    <property type="entry name" value="PAS_4"/>
</dbReference>
<dbReference type="SMART" id="SM00388">
    <property type="entry name" value="HisKA"/>
    <property type="match status" value="1"/>
</dbReference>
<dbReference type="InterPro" id="IPR011006">
    <property type="entry name" value="CheY-like_superfamily"/>
</dbReference>
<dbReference type="SUPFAM" id="SSF55785">
    <property type="entry name" value="PYP-like sensor domain (PAS domain)"/>
    <property type="match status" value="3"/>
</dbReference>
<feature type="compositionally biased region" description="Pro residues" evidence="12">
    <location>
        <begin position="796"/>
        <end position="812"/>
    </location>
</feature>
<feature type="domain" description="PAC" evidence="16">
    <location>
        <begin position="316"/>
        <end position="368"/>
    </location>
</feature>
<dbReference type="InterPro" id="IPR036097">
    <property type="entry name" value="HisK_dim/P_sf"/>
</dbReference>
<protein>
    <recommendedName>
        <fullName evidence="10">Virulence sensor protein BvgS</fullName>
        <ecNumber evidence="2">2.7.13.3</ecNumber>
    </recommendedName>
</protein>
<dbReference type="CDD" id="cd00130">
    <property type="entry name" value="PAS"/>
    <property type="match status" value="3"/>
</dbReference>
<dbReference type="Gene3D" id="3.30.565.10">
    <property type="entry name" value="Histidine kinase-like ATPase, C-terminal domain"/>
    <property type="match status" value="1"/>
</dbReference>
<feature type="region of interest" description="Disordered" evidence="12">
    <location>
        <begin position="789"/>
        <end position="815"/>
    </location>
</feature>
<dbReference type="SMART" id="SM00448">
    <property type="entry name" value="REC"/>
    <property type="match status" value="1"/>
</dbReference>
<comment type="function">
    <text evidence="9">Member of the two-component regulatory system BvgS/BvgA. Phosphorylates BvgA via a four-step phosphorelay in response to environmental signals.</text>
</comment>
<dbReference type="SMART" id="SM00086">
    <property type="entry name" value="PAC"/>
    <property type="match status" value="2"/>
</dbReference>
<evidence type="ECO:0000256" key="12">
    <source>
        <dbReference type="SAM" id="MobiDB-lite"/>
    </source>
</evidence>
<dbReference type="InterPro" id="IPR036890">
    <property type="entry name" value="HATPase_C_sf"/>
</dbReference>
<dbReference type="CDD" id="cd00082">
    <property type="entry name" value="HisKA"/>
    <property type="match status" value="1"/>
</dbReference>
<evidence type="ECO:0000256" key="11">
    <source>
        <dbReference type="PROSITE-ProRule" id="PRU00169"/>
    </source>
</evidence>
<keyword evidence="4" id="KW-0808">Transferase</keyword>
<dbReference type="SUPFAM" id="SSF55781">
    <property type="entry name" value="GAF domain-like"/>
    <property type="match status" value="1"/>
</dbReference>
<dbReference type="InterPro" id="IPR013655">
    <property type="entry name" value="PAS_fold_3"/>
</dbReference>
<evidence type="ECO:0000256" key="5">
    <source>
        <dbReference type="ARBA" id="ARBA00022729"/>
    </source>
</evidence>
<dbReference type="PROSITE" id="PS50112">
    <property type="entry name" value="PAS"/>
    <property type="match status" value="2"/>
</dbReference>
<sequence length="946" mass="102902">MSAVLESITDGFLVVDPDWSISYINPQAADLLHPSDGGAVTPGQDLWSALPELCGTVLEAQFRRAMELQQPAGFELYHLPRKLWLDVRAWPSAAGLAASVQNISKRKAEERALRESANRLQVALAAGKLGDWVWDAGTSQVTLSRRAAELLELPGECVVNWDALAERLPEPDREHAAAAFARTLEKRGDFNIECRIVRPNGALCWLAVVGHGNYDDDGALLGLTGMVQDISDRKLAEGALRQSQEELQAMANSIPQLAWIARHDGAMVWYNERWYEYTGLSRDTAPAGAWDEVYDQECVPAIRQRWRESLQNGEPFEMEFPIRGADGQFRWFLSRANPVRDSAGHLLRWFGTSTDVDQVKRVQEALRDETNVLELLNSTGNAMTSQRDLRSLLQEVTDACTRISGARFGAFFYNSTGGGGDALVLYTLSGLPQDPFAHFPHPRATAIFGPSMRGEGIVRIDDLLQDPRYGKNPPYQGIPPGHPKVRSYLAVPVISRSGEVIGSLFFGHPEPEMFNERTERIIGGIAAQAGIAIDNARLYEAAQKAAEERKVLLDSERSARAEAERTSQMKDEFLATLSHELRTPLTAILGWAQVLRRGSRDEADLHRGLQTIERNARAQAQLIEDLLDMSRITSGKVLLDMQILSPLTVVDAAVETVRPAADAKNITISRDYGAGGLVAADPSRLQQVIWNLLSNAIKFTPKDGAVRITVGAGEGHITIAIADTGIGIRPEFLAHVFERFRQADSSTTRRHGGLGLGLSIVKHLVEQHGGTVAASSAGEGQGASFTVHLPLATNPPEWPRQPRPAAPPPPAAPRDAALPDLAGLRVLVVDDEADARELIKRILGDCHASVSTAASAAEALALVESLRPALLVSDIGMPEVDGFELLAKVRALGPERGGAVPAIALTAFARAEDRLRALETGFSDHVSKPVEPAELLDAVARAARNR</sequence>
<dbReference type="InterPro" id="IPR003661">
    <property type="entry name" value="HisK_dim/P_dom"/>
</dbReference>
<evidence type="ECO:0000256" key="2">
    <source>
        <dbReference type="ARBA" id="ARBA00012438"/>
    </source>
</evidence>
<dbReference type="Pfam" id="PF00512">
    <property type="entry name" value="HisKA"/>
    <property type="match status" value="1"/>
</dbReference>
<feature type="domain" description="PAC" evidence="16">
    <location>
        <begin position="190"/>
        <end position="242"/>
    </location>
</feature>